<organism evidence="3 4">
    <name type="scientific">Parascedosporium putredinis</name>
    <dbReference type="NCBI Taxonomy" id="1442378"/>
    <lineage>
        <taxon>Eukaryota</taxon>
        <taxon>Fungi</taxon>
        <taxon>Dikarya</taxon>
        <taxon>Ascomycota</taxon>
        <taxon>Pezizomycotina</taxon>
        <taxon>Sordariomycetes</taxon>
        <taxon>Hypocreomycetidae</taxon>
        <taxon>Microascales</taxon>
        <taxon>Microascaceae</taxon>
        <taxon>Parascedosporium</taxon>
    </lineage>
</organism>
<dbReference type="CDD" id="cd23659">
    <property type="entry name" value="USP_At3g01520-like"/>
    <property type="match status" value="1"/>
</dbReference>
<reference evidence="3" key="1">
    <citation type="submission" date="2022-11" db="EMBL/GenBank/DDBJ databases">
        <authorList>
            <person name="Scott C."/>
            <person name="Bruce N."/>
        </authorList>
    </citation>
    <scope>NUCLEOTIDE SEQUENCE</scope>
</reference>
<feature type="region of interest" description="Disordered" evidence="1">
    <location>
        <begin position="425"/>
        <end position="454"/>
    </location>
</feature>
<feature type="region of interest" description="Disordered" evidence="1">
    <location>
        <begin position="529"/>
        <end position="555"/>
    </location>
</feature>
<comment type="caution">
    <text evidence="3">The sequence shown here is derived from an EMBL/GenBank/DDBJ whole genome shotgun (WGS) entry which is preliminary data.</text>
</comment>
<feature type="compositionally biased region" description="Polar residues" evidence="1">
    <location>
        <begin position="123"/>
        <end position="136"/>
    </location>
</feature>
<feature type="region of interest" description="Disordered" evidence="1">
    <location>
        <begin position="178"/>
        <end position="283"/>
    </location>
</feature>
<accession>A0A9P1HDS1</accession>
<dbReference type="AlphaFoldDB" id="A0A9P1HDS1"/>
<evidence type="ECO:0000259" key="2">
    <source>
        <dbReference type="Pfam" id="PF00582"/>
    </source>
</evidence>
<feature type="region of interest" description="Disordered" evidence="1">
    <location>
        <begin position="30"/>
        <end position="74"/>
    </location>
</feature>
<feature type="compositionally biased region" description="Polar residues" evidence="1">
    <location>
        <begin position="439"/>
        <end position="448"/>
    </location>
</feature>
<proteinExistence type="predicted"/>
<feature type="region of interest" description="Disordered" evidence="1">
    <location>
        <begin position="123"/>
        <end position="156"/>
    </location>
</feature>
<protein>
    <recommendedName>
        <fullName evidence="2">UspA domain-containing protein</fullName>
    </recommendedName>
</protein>
<dbReference type="InterPro" id="IPR006015">
    <property type="entry name" value="Universal_stress_UspA"/>
</dbReference>
<feature type="compositionally biased region" description="Basic and acidic residues" evidence="1">
    <location>
        <begin position="204"/>
        <end position="220"/>
    </location>
</feature>
<gene>
    <name evidence="3" type="ORF">PPNO1_LOCUS9461</name>
</gene>
<dbReference type="PANTHER" id="PTHR46100:SF4">
    <property type="entry name" value="USPA DOMAIN-CONTAINING PROTEIN"/>
    <property type="match status" value="1"/>
</dbReference>
<keyword evidence="4" id="KW-1185">Reference proteome</keyword>
<dbReference type="PRINTS" id="PR01438">
    <property type="entry name" value="UNVRSLSTRESS"/>
</dbReference>
<feature type="compositionally biased region" description="Polar residues" evidence="1">
    <location>
        <begin position="250"/>
        <end position="279"/>
    </location>
</feature>
<feature type="region of interest" description="Disordered" evidence="1">
    <location>
        <begin position="371"/>
        <end position="410"/>
    </location>
</feature>
<dbReference type="PANTHER" id="PTHR46100">
    <property type="entry name" value="IMP2'P"/>
    <property type="match status" value="1"/>
</dbReference>
<dbReference type="SUPFAM" id="SSF52402">
    <property type="entry name" value="Adenine nucleotide alpha hydrolases-like"/>
    <property type="match status" value="1"/>
</dbReference>
<feature type="domain" description="UspA" evidence="2">
    <location>
        <begin position="449"/>
        <end position="523"/>
    </location>
</feature>
<dbReference type="OrthoDB" id="992776at2759"/>
<dbReference type="InterPro" id="IPR006016">
    <property type="entry name" value="UspA"/>
</dbReference>
<sequence>MSHHAMSLEAAMDEERLAILEILERQAAAKVAPQTSRRSASPMTTPRSPIRSLLDVETSPARKGTPPPLKPADERGYAQIVRCDQETHLAAARVTFRISVWRYYHLPDRAVVAAAQEESAGWTESRQPLAQVSTPNPHLAQGHEPLRHSIGGPCHAAETSRGVQELVRRGAARLGRPARAFGTTKVSQQEDGEGPLVKAYLGPDGERLDDSSSDDEPHTDADDEDENHRGRNTAPRIVYGSESAHRDSMSSDQGKQLSSAYKQGEVNPSSTVNSANNSENEIERDEIRTAQEMSVRLTDVFSTPETNRSVRVIYRGEFTKVVAAAVEEHKKLRKYLVATDLSDHSAHALEWAVGTVLRDGDTLVATCCLSEEGDGNPNGNNGSSGNGSNGADEGKDASALNPPPTQHRASSISLLTSAFANRDSGVYGPNSGNNGAGDSASNISTGSAKEQDRLEAERQQVIEEVTAKVSKLLRRTKLQMIDLIKPTLVILGSRGRSSIKGVILGSFSNYLVTKSSVPVMVARKRLRKKTRRGPMKQVNNLSNPAGRSLASAKID</sequence>
<name>A0A9P1HDS1_9PEZI</name>
<dbReference type="InterPro" id="IPR014729">
    <property type="entry name" value="Rossmann-like_a/b/a_fold"/>
</dbReference>
<dbReference type="EMBL" id="CALLCH030000021">
    <property type="protein sequence ID" value="CAI4219920.1"/>
    <property type="molecule type" value="Genomic_DNA"/>
</dbReference>
<feature type="compositionally biased region" description="Polar residues" evidence="1">
    <location>
        <begin position="33"/>
        <end position="47"/>
    </location>
</feature>
<dbReference type="Proteomes" id="UP000838763">
    <property type="component" value="Unassembled WGS sequence"/>
</dbReference>
<evidence type="ECO:0000313" key="4">
    <source>
        <dbReference type="Proteomes" id="UP000838763"/>
    </source>
</evidence>
<dbReference type="Pfam" id="PF00582">
    <property type="entry name" value="Usp"/>
    <property type="match status" value="1"/>
</dbReference>
<dbReference type="Gene3D" id="3.40.50.620">
    <property type="entry name" value="HUPs"/>
    <property type="match status" value="1"/>
</dbReference>
<evidence type="ECO:0000256" key="1">
    <source>
        <dbReference type="SAM" id="MobiDB-lite"/>
    </source>
</evidence>
<evidence type="ECO:0000313" key="3">
    <source>
        <dbReference type="EMBL" id="CAI4219920.1"/>
    </source>
</evidence>